<dbReference type="Pfam" id="PF19534">
    <property type="entry name" value="DUF6059"/>
    <property type="match status" value="1"/>
</dbReference>
<accession>A0ABP7HXJ1</accession>
<organism evidence="2 3">
    <name type="scientific">Streptomyces coacervatus</name>
    <dbReference type="NCBI Taxonomy" id="647381"/>
    <lineage>
        <taxon>Bacteria</taxon>
        <taxon>Bacillati</taxon>
        <taxon>Actinomycetota</taxon>
        <taxon>Actinomycetes</taxon>
        <taxon>Kitasatosporales</taxon>
        <taxon>Streptomycetaceae</taxon>
        <taxon>Streptomyces</taxon>
    </lineage>
</organism>
<comment type="caution">
    <text evidence="2">The sequence shown here is derived from an EMBL/GenBank/DDBJ whole genome shotgun (WGS) entry which is preliminary data.</text>
</comment>
<evidence type="ECO:0000256" key="1">
    <source>
        <dbReference type="SAM" id="MobiDB-lite"/>
    </source>
</evidence>
<feature type="region of interest" description="Disordered" evidence="1">
    <location>
        <begin position="51"/>
        <end position="72"/>
    </location>
</feature>
<evidence type="ECO:0000313" key="3">
    <source>
        <dbReference type="Proteomes" id="UP001501009"/>
    </source>
</evidence>
<dbReference type="RefSeq" id="WP_425579570.1">
    <property type="nucleotide sequence ID" value="NZ_BAABDE010000018.1"/>
</dbReference>
<evidence type="ECO:0000313" key="2">
    <source>
        <dbReference type="EMBL" id="GAA3803927.1"/>
    </source>
</evidence>
<dbReference type="EMBL" id="BAABDE010000018">
    <property type="protein sequence ID" value="GAA3803927.1"/>
    <property type="molecule type" value="Genomic_DNA"/>
</dbReference>
<reference evidence="3" key="1">
    <citation type="journal article" date="2019" name="Int. J. Syst. Evol. Microbiol.">
        <title>The Global Catalogue of Microorganisms (GCM) 10K type strain sequencing project: providing services to taxonomists for standard genome sequencing and annotation.</title>
        <authorList>
            <consortium name="The Broad Institute Genomics Platform"/>
            <consortium name="The Broad Institute Genome Sequencing Center for Infectious Disease"/>
            <person name="Wu L."/>
            <person name="Ma J."/>
        </authorList>
    </citation>
    <scope>NUCLEOTIDE SEQUENCE [LARGE SCALE GENOMIC DNA]</scope>
    <source>
        <strain evidence="3">JCM 17138</strain>
    </source>
</reference>
<name>A0ABP7HXJ1_9ACTN</name>
<dbReference type="Proteomes" id="UP001501009">
    <property type="component" value="Unassembled WGS sequence"/>
</dbReference>
<gene>
    <name evidence="2" type="ORF">GCM10022403_042350</name>
</gene>
<protein>
    <submittedName>
        <fullName evidence="2">Uncharacterized protein</fullName>
    </submittedName>
</protein>
<dbReference type="InterPro" id="IPR045701">
    <property type="entry name" value="DUF6059"/>
</dbReference>
<sequence>MARTARTARHLRFFLHPYVLRLRTTLLIRRVVLGTWRGFIELGRTWYAAGERGAEETPRGPALRGPGPGHPERVIRGLPLTDEELLLWTEFARTRSATRR</sequence>
<proteinExistence type="predicted"/>
<keyword evidence="3" id="KW-1185">Reference proteome</keyword>